<evidence type="ECO:0000313" key="1">
    <source>
        <dbReference type="EMBL" id="KAJ8317919.1"/>
    </source>
</evidence>
<dbReference type="EMBL" id="JARBDR010000214">
    <property type="protein sequence ID" value="KAJ8317919.1"/>
    <property type="molecule type" value="Genomic_DNA"/>
</dbReference>
<accession>A0ABQ9FKV5</accession>
<sequence>MIKLVIVGIYHHIGLLCFTYICLCVVLAEYDAAIIESQSLTPPNANSKINSFSHFCICFFSQTFHNTSYTIGVCILSTGVTGHRKYSSCAVLTSGVFLYSNLCAVLTSGKGCLSPRSKFYRVTVLYIRKQLYRSVYRDPHFSSSQLEFHVKFVIQKHVWQKQHRTTVLQNVSIVMGNHVMDNAARYTLVEYYILMPLQLVVYSTSLDQYRKNIQSTLPTSDCLKDQYRKNMQSTLLTSDCLKDQYRKNMQSTLPTSDCLKDQYSKNMQSTLLTSDCHKDLLTSDWFKDQYRKNMQSTLLTSDCHKDLLTSDWFKDQCRKNIFNFQNLFQNRGAAELLNLFTDLVSQWFLHFSTTSDHELEDVDHIYCIITI</sequence>
<reference evidence="1 2" key="1">
    <citation type="submission" date="2022-12" db="EMBL/GenBank/DDBJ databases">
        <title>Chromosome-level genome of Tegillarca granosa.</title>
        <authorList>
            <person name="Kim J."/>
        </authorList>
    </citation>
    <scope>NUCLEOTIDE SEQUENCE [LARGE SCALE GENOMIC DNA]</scope>
    <source>
        <strain evidence="1">Teg-2019</strain>
        <tissue evidence="1">Adductor muscle</tissue>
    </source>
</reference>
<comment type="caution">
    <text evidence="1">The sequence shown here is derived from an EMBL/GenBank/DDBJ whole genome shotgun (WGS) entry which is preliminary data.</text>
</comment>
<name>A0ABQ9FKV5_TEGGR</name>
<gene>
    <name evidence="1" type="ORF">KUTeg_003010</name>
</gene>
<proteinExistence type="predicted"/>
<protein>
    <submittedName>
        <fullName evidence="1">Uncharacterized protein</fullName>
    </submittedName>
</protein>
<keyword evidence="2" id="KW-1185">Reference proteome</keyword>
<organism evidence="1 2">
    <name type="scientific">Tegillarca granosa</name>
    <name type="common">Malaysian cockle</name>
    <name type="synonym">Anadara granosa</name>
    <dbReference type="NCBI Taxonomy" id="220873"/>
    <lineage>
        <taxon>Eukaryota</taxon>
        <taxon>Metazoa</taxon>
        <taxon>Spiralia</taxon>
        <taxon>Lophotrochozoa</taxon>
        <taxon>Mollusca</taxon>
        <taxon>Bivalvia</taxon>
        <taxon>Autobranchia</taxon>
        <taxon>Pteriomorphia</taxon>
        <taxon>Arcoida</taxon>
        <taxon>Arcoidea</taxon>
        <taxon>Arcidae</taxon>
        <taxon>Tegillarca</taxon>
    </lineage>
</organism>
<evidence type="ECO:0000313" key="2">
    <source>
        <dbReference type="Proteomes" id="UP001217089"/>
    </source>
</evidence>
<dbReference type="Proteomes" id="UP001217089">
    <property type="component" value="Unassembled WGS sequence"/>
</dbReference>